<feature type="transmembrane region" description="Helical" evidence="1">
    <location>
        <begin position="355"/>
        <end position="377"/>
    </location>
</feature>
<gene>
    <name evidence="2" type="ORF">Q5P01_002227</name>
</gene>
<proteinExistence type="predicted"/>
<dbReference type="EMBL" id="JAUPFM010000001">
    <property type="protein sequence ID" value="KAK2862694.1"/>
    <property type="molecule type" value="Genomic_DNA"/>
</dbReference>
<accession>A0AA88NQZ4</accession>
<dbReference type="Proteomes" id="UP001187415">
    <property type="component" value="Unassembled WGS sequence"/>
</dbReference>
<reference evidence="2" key="1">
    <citation type="submission" date="2023-07" db="EMBL/GenBank/DDBJ databases">
        <title>Chromosome-level Genome Assembly of Striped Snakehead (Channa striata).</title>
        <authorList>
            <person name="Liu H."/>
        </authorList>
    </citation>
    <scope>NUCLEOTIDE SEQUENCE</scope>
    <source>
        <strain evidence="2">Gz</strain>
        <tissue evidence="2">Muscle</tissue>
    </source>
</reference>
<evidence type="ECO:0000256" key="1">
    <source>
        <dbReference type="SAM" id="Phobius"/>
    </source>
</evidence>
<keyword evidence="3" id="KW-1185">Reference proteome</keyword>
<name>A0AA88NQZ4_CHASR</name>
<keyword evidence="1" id="KW-0812">Transmembrane</keyword>
<comment type="caution">
    <text evidence="2">The sequence shown here is derived from an EMBL/GenBank/DDBJ whole genome shotgun (WGS) entry which is preliminary data.</text>
</comment>
<sequence>MLPFRSMQDSTFSEPIYTTGTDSFPDGLKARTLEDTMTVAWPVFSCLTCAALTLLSPGEAGRLPPPTNLSHKWLDPFIVNVSWSWEQPRNLPKDCKISFEIHRAGKKLNEYVKWTEWTHFTNSCLTEEMDSDHWDYTIQTISVPSCDGWNNSLSVITTVHTAKPRAEVAKDFKCILDPNGMNCSWIPVNRSLNLMLSYRKCGESKEVRKKLRECDRYYRHGMRDGCYLHVGDDNSPTCINAQTEAALSTFKPLLVVPSPKLTITQKEDYLYLSCTRPKVGVDCDWTYEYCFKKCYENEICKPIVVQSGKMRERYDEGCLYEFRCRVSTGPYCPRISSDFSEIKTHGANKPPDKKLTVVAIIIPTILSLCVILSCFCCRRHRDILCPTIPDPSTIFKEMMMNGSKDVKTTDGKLYKPVQESTDPCKIENENSVTQQKS</sequence>
<evidence type="ECO:0000313" key="2">
    <source>
        <dbReference type="EMBL" id="KAK2862694.1"/>
    </source>
</evidence>
<organism evidence="2 3">
    <name type="scientific">Channa striata</name>
    <name type="common">Snakehead murrel</name>
    <name type="synonym">Ophicephalus striatus</name>
    <dbReference type="NCBI Taxonomy" id="64152"/>
    <lineage>
        <taxon>Eukaryota</taxon>
        <taxon>Metazoa</taxon>
        <taxon>Chordata</taxon>
        <taxon>Craniata</taxon>
        <taxon>Vertebrata</taxon>
        <taxon>Euteleostomi</taxon>
        <taxon>Actinopterygii</taxon>
        <taxon>Neopterygii</taxon>
        <taxon>Teleostei</taxon>
        <taxon>Neoteleostei</taxon>
        <taxon>Acanthomorphata</taxon>
        <taxon>Anabantaria</taxon>
        <taxon>Anabantiformes</taxon>
        <taxon>Channoidei</taxon>
        <taxon>Channidae</taxon>
        <taxon>Channa</taxon>
    </lineage>
</organism>
<keyword evidence="1" id="KW-0472">Membrane</keyword>
<keyword evidence="1" id="KW-1133">Transmembrane helix</keyword>
<protein>
    <submittedName>
        <fullName evidence="2">Uncharacterized protein</fullName>
    </submittedName>
</protein>
<dbReference type="AlphaFoldDB" id="A0AA88NQZ4"/>
<evidence type="ECO:0000313" key="3">
    <source>
        <dbReference type="Proteomes" id="UP001187415"/>
    </source>
</evidence>